<reference evidence="2 3" key="1">
    <citation type="submission" date="2022-11" db="EMBL/GenBank/DDBJ databases">
        <title>Minimal conservation of predation-associated metabolite biosynthetic gene clusters underscores biosynthetic potential of Myxococcota including descriptions for ten novel species: Archangium lansinium sp. nov., Myxococcus landrumus sp. nov., Nannocystis bai.</title>
        <authorList>
            <person name="Ahearne A."/>
            <person name="Stevens C."/>
            <person name="Phillips K."/>
        </authorList>
    </citation>
    <scope>NUCLEOTIDE SEQUENCE [LARGE SCALE GENOMIC DNA]</scope>
    <source>
        <strain evidence="2 3">MIWBW</strain>
    </source>
</reference>
<proteinExistence type="predicted"/>
<evidence type="ECO:0000313" key="3">
    <source>
        <dbReference type="Proteomes" id="UP001207654"/>
    </source>
</evidence>
<comment type="caution">
    <text evidence="2">The sequence shown here is derived from an EMBL/GenBank/DDBJ whole genome shotgun (WGS) entry which is preliminary data.</text>
</comment>
<dbReference type="EMBL" id="JAPNKA010000001">
    <property type="protein sequence ID" value="MCY1080294.1"/>
    <property type="molecule type" value="Genomic_DNA"/>
</dbReference>
<accession>A0ABT4AF37</accession>
<organism evidence="2 3">
    <name type="scientific">Archangium lansingense</name>
    <dbReference type="NCBI Taxonomy" id="2995310"/>
    <lineage>
        <taxon>Bacteria</taxon>
        <taxon>Pseudomonadati</taxon>
        <taxon>Myxococcota</taxon>
        <taxon>Myxococcia</taxon>
        <taxon>Myxococcales</taxon>
        <taxon>Cystobacterineae</taxon>
        <taxon>Archangiaceae</taxon>
        <taxon>Archangium</taxon>
    </lineage>
</organism>
<keyword evidence="3" id="KW-1185">Reference proteome</keyword>
<evidence type="ECO:0000256" key="1">
    <source>
        <dbReference type="SAM" id="MobiDB-lite"/>
    </source>
</evidence>
<sequence length="222" mass="24030">MATEYDLTTVARAAGRLKVSSSDAQLPALVTAASRALANWLGYEVHLRTDAQESVPSEGGRRLFLRAGAVRRLVRITVGGEEVAATDYHLESPRHGRIVRRSCAWPFTGTWTAGVSPIPHTAYDTGEIVVTYDAGWRTPGQVELALAADPTSTLTSDLPAELEEAVLATVTALYRPAGRDPNVTSRSVGDASVTWSTDPKAVPEMARQLAEPHRKTRNRRQS</sequence>
<protein>
    <recommendedName>
        <fullName evidence="4">PhiE125 gp8 family phage protein</fullName>
    </recommendedName>
</protein>
<name>A0ABT4AF37_9BACT</name>
<gene>
    <name evidence="2" type="ORF">OV287_38165</name>
</gene>
<dbReference type="RefSeq" id="WP_267538965.1">
    <property type="nucleotide sequence ID" value="NZ_JAPNKA010000001.1"/>
</dbReference>
<evidence type="ECO:0008006" key="4">
    <source>
        <dbReference type="Google" id="ProtNLM"/>
    </source>
</evidence>
<evidence type="ECO:0000313" key="2">
    <source>
        <dbReference type="EMBL" id="MCY1080294.1"/>
    </source>
</evidence>
<dbReference type="Proteomes" id="UP001207654">
    <property type="component" value="Unassembled WGS sequence"/>
</dbReference>
<feature type="region of interest" description="Disordered" evidence="1">
    <location>
        <begin position="178"/>
        <end position="222"/>
    </location>
</feature>
<feature type="compositionally biased region" description="Polar residues" evidence="1">
    <location>
        <begin position="182"/>
        <end position="197"/>
    </location>
</feature>